<reference evidence="10" key="1">
    <citation type="submission" date="2021-03" db="EMBL/GenBank/DDBJ databases">
        <title>Comparative genomics and phylogenomic investigation of the class Geoglossomycetes provide insights into ecological specialization and systematics.</title>
        <authorList>
            <person name="Melie T."/>
            <person name="Pirro S."/>
            <person name="Miller A.N."/>
            <person name="Quandt A."/>
        </authorList>
    </citation>
    <scope>NUCLEOTIDE SEQUENCE</scope>
    <source>
        <strain evidence="10">CAQ_001_2017</strain>
    </source>
</reference>
<dbReference type="FunFam" id="1.10.10.140:FF:000003">
    <property type="entry name" value="Cytochrome c oxidase assembly factor 6"/>
    <property type="match status" value="1"/>
</dbReference>
<comment type="caution">
    <text evidence="10">The sequence shown here is derived from an EMBL/GenBank/DDBJ whole genome shotgun (WGS) entry which is preliminary data.</text>
</comment>
<keyword evidence="11" id="KW-1185">Reference proteome</keyword>
<feature type="region of interest" description="Disordered" evidence="9">
    <location>
        <begin position="1"/>
        <end position="32"/>
    </location>
</feature>
<dbReference type="InterPro" id="IPR048281">
    <property type="entry name" value="COA6_fun"/>
</dbReference>
<evidence type="ECO:0000256" key="2">
    <source>
        <dbReference type="ARBA" id="ARBA00004496"/>
    </source>
</evidence>
<dbReference type="AlphaFoldDB" id="A0A9P8IH73"/>
<dbReference type="Proteomes" id="UP000750711">
    <property type="component" value="Unassembled WGS sequence"/>
</dbReference>
<dbReference type="InterPro" id="IPR048280">
    <property type="entry name" value="COX6B-like"/>
</dbReference>
<organism evidence="10 11">
    <name type="scientific">Trichoglossum hirsutum</name>
    <dbReference type="NCBI Taxonomy" id="265104"/>
    <lineage>
        <taxon>Eukaryota</taxon>
        <taxon>Fungi</taxon>
        <taxon>Dikarya</taxon>
        <taxon>Ascomycota</taxon>
        <taxon>Pezizomycotina</taxon>
        <taxon>Geoglossomycetes</taxon>
        <taxon>Geoglossales</taxon>
        <taxon>Geoglossaceae</taxon>
        <taxon>Trichoglossum</taxon>
    </lineage>
</organism>
<evidence type="ECO:0000313" key="11">
    <source>
        <dbReference type="Proteomes" id="UP000750711"/>
    </source>
</evidence>
<dbReference type="EMBL" id="JAGHQM010003048">
    <property type="protein sequence ID" value="KAH0547946.1"/>
    <property type="molecule type" value="Genomic_DNA"/>
</dbReference>
<dbReference type="GO" id="GO:0005634">
    <property type="term" value="C:nucleus"/>
    <property type="evidence" value="ECO:0007669"/>
    <property type="project" value="UniProtKB-SubCell"/>
</dbReference>
<dbReference type="PROSITE" id="PS51808">
    <property type="entry name" value="CHCH"/>
    <property type="match status" value="1"/>
</dbReference>
<evidence type="ECO:0000256" key="5">
    <source>
        <dbReference type="ARBA" id="ARBA00022490"/>
    </source>
</evidence>
<protein>
    <submittedName>
        <fullName evidence="10">Uncharacterized protein</fullName>
    </submittedName>
</protein>
<dbReference type="GO" id="GO:0033617">
    <property type="term" value="P:mitochondrial respiratory chain complex IV assembly"/>
    <property type="evidence" value="ECO:0007669"/>
    <property type="project" value="TreeGrafter"/>
</dbReference>
<comment type="similarity">
    <text evidence="4">Belongs to the cytochrome c oxidase subunit 6B family.</text>
</comment>
<evidence type="ECO:0000256" key="9">
    <source>
        <dbReference type="SAM" id="MobiDB-lite"/>
    </source>
</evidence>
<evidence type="ECO:0000256" key="7">
    <source>
        <dbReference type="ARBA" id="ARBA00023157"/>
    </source>
</evidence>
<feature type="region of interest" description="Disordered" evidence="9">
    <location>
        <begin position="103"/>
        <end position="126"/>
    </location>
</feature>
<evidence type="ECO:0000256" key="3">
    <source>
        <dbReference type="ARBA" id="ARBA00004569"/>
    </source>
</evidence>
<evidence type="ECO:0000256" key="6">
    <source>
        <dbReference type="ARBA" id="ARBA00023128"/>
    </source>
</evidence>
<keyword evidence="6" id="KW-0496">Mitochondrion</keyword>
<feature type="compositionally biased region" description="Low complexity" evidence="9">
    <location>
        <begin position="1"/>
        <end position="14"/>
    </location>
</feature>
<evidence type="ECO:0000256" key="8">
    <source>
        <dbReference type="ARBA" id="ARBA00023242"/>
    </source>
</evidence>
<accession>A0A9P8IH73</accession>
<name>A0A9P8IH73_9PEZI</name>
<dbReference type="PANTHER" id="PTHR47677:SF1">
    <property type="entry name" value="CYTOCHROME C OXIDASE ASSEMBLY FACTOR 6"/>
    <property type="match status" value="1"/>
</dbReference>
<proteinExistence type="inferred from homology"/>
<evidence type="ECO:0000256" key="1">
    <source>
        <dbReference type="ARBA" id="ARBA00004123"/>
    </source>
</evidence>
<dbReference type="SUPFAM" id="SSF47694">
    <property type="entry name" value="Cytochrome c oxidase subunit h"/>
    <property type="match status" value="1"/>
</dbReference>
<evidence type="ECO:0000313" key="10">
    <source>
        <dbReference type="EMBL" id="KAH0547946.1"/>
    </source>
</evidence>
<dbReference type="GO" id="GO:0005758">
    <property type="term" value="C:mitochondrial intermembrane space"/>
    <property type="evidence" value="ECO:0007669"/>
    <property type="project" value="UniProtKB-SubCell"/>
</dbReference>
<keyword evidence="5" id="KW-0963">Cytoplasm</keyword>
<dbReference type="Pfam" id="PF02297">
    <property type="entry name" value="COX6B"/>
    <property type="match status" value="1"/>
</dbReference>
<dbReference type="PANTHER" id="PTHR47677">
    <property type="entry name" value="CYTOCHROME C OXIDASE ASSEMBLY FACTOR 6"/>
    <property type="match status" value="1"/>
</dbReference>
<dbReference type="Gene3D" id="1.10.10.140">
    <property type="entry name" value="Cytochrome c oxidase, subunit VIb"/>
    <property type="match status" value="1"/>
</dbReference>
<dbReference type="InterPro" id="IPR036549">
    <property type="entry name" value="CX6/COA6-like_sf"/>
</dbReference>
<gene>
    <name evidence="10" type="ORF">GP486_008313</name>
</gene>
<comment type="subcellular location">
    <subcellularLocation>
        <location evidence="2">Cytoplasm</location>
    </subcellularLocation>
    <subcellularLocation>
        <location evidence="3">Mitochondrion intermembrane space</location>
    </subcellularLocation>
    <subcellularLocation>
        <location evidence="1">Nucleus</location>
    </subcellularLocation>
</comment>
<keyword evidence="8" id="KW-0539">Nucleus</keyword>
<evidence type="ECO:0000256" key="4">
    <source>
        <dbReference type="ARBA" id="ARBA00006425"/>
    </source>
</evidence>
<sequence>MGVVSSSFSTSNGSEDLTSKDPTDKIVGAPSRNQRAHCWEARDAFFKCLDENSIIDSITNHDLAERTCGREGAAFDRSCASSWVQYFKKRRVMEYKRNEALEKLKAEGAQPFPDDGGGDVSRAPSR</sequence>
<keyword evidence="7" id="KW-1015">Disulfide bond</keyword>